<dbReference type="EMBL" id="MN586022">
    <property type="protein sequence ID" value="QGJ92933.1"/>
    <property type="molecule type" value="Genomic_DNA"/>
</dbReference>
<keyword evidence="2" id="KW-1185">Reference proteome</keyword>
<evidence type="ECO:0000313" key="1">
    <source>
        <dbReference type="EMBL" id="QGJ92933.1"/>
    </source>
</evidence>
<dbReference type="Proteomes" id="UP000423645">
    <property type="component" value="Segment"/>
</dbReference>
<proteinExistence type="predicted"/>
<reference evidence="1 2" key="1">
    <citation type="submission" date="2019-10" db="EMBL/GenBank/DDBJ databases">
        <authorList>
            <person name="Zack K.M."/>
            <person name="Garlena R.A."/>
            <person name="Russell D.A."/>
            <person name="Pope W.H."/>
            <person name="Jacobs-Sera D."/>
            <person name="Hatfull G.F."/>
        </authorList>
    </citation>
    <scope>NUCLEOTIDE SEQUENCE [LARGE SCALE GENOMIC DNA]</scope>
</reference>
<evidence type="ECO:0000313" key="2">
    <source>
        <dbReference type="Proteomes" id="UP000423645"/>
    </source>
</evidence>
<evidence type="ECO:0008006" key="3">
    <source>
        <dbReference type="Google" id="ProtNLM"/>
    </source>
</evidence>
<organism evidence="1 2">
    <name type="scientific">Gordonia phage Chidiebere</name>
    <dbReference type="NCBI Taxonomy" id="2656530"/>
    <lineage>
        <taxon>Viruses</taxon>
        <taxon>Duplodnaviria</taxon>
        <taxon>Heunggongvirae</taxon>
        <taxon>Uroviricota</taxon>
        <taxon>Caudoviricetes</taxon>
        <taxon>Chidieberevirus</taxon>
        <taxon>Chidieberevirus chidiebere</taxon>
    </lineage>
</organism>
<name>A0A649VMK8_9CAUD</name>
<protein>
    <recommendedName>
        <fullName evidence="3">Minor tail protein</fullName>
    </recommendedName>
</protein>
<sequence length="151" mass="17249">MSVEIRIVQGKAKAKGELEVYRRRIANPKRAWDAVGRHMAYEVNKQFVTRGANFNSRWAPLAPSTIEQKRRGGWPMQPLVRTGRMKSEFAYPRIVMNSRGSIASYGTNDAVAGYQHHGTRNIPARPILKVTPKLRKDVRRIMARYLTEGKT</sequence>
<dbReference type="RefSeq" id="YP_010675560.1">
    <property type="nucleotide sequence ID" value="NC_071005.1"/>
</dbReference>
<dbReference type="KEGG" id="vg:77951887"/>
<accession>A0A649VMK8</accession>
<gene>
    <name evidence="1" type="primary">42</name>
    <name evidence="1" type="ORF">PBI_CHIDIEBERE_42</name>
</gene>
<dbReference type="GeneID" id="77951887"/>